<protein>
    <submittedName>
        <fullName evidence="2">Uncharacterized protein</fullName>
    </submittedName>
</protein>
<name>A0A1M4ZF03_STRHI</name>
<feature type="signal peptide" evidence="1">
    <location>
        <begin position="1"/>
        <end position="20"/>
    </location>
</feature>
<keyword evidence="1" id="KW-0732">Signal</keyword>
<evidence type="ECO:0000256" key="1">
    <source>
        <dbReference type="SAM" id="SignalP"/>
    </source>
</evidence>
<dbReference type="AlphaFoldDB" id="A0A1M4ZF03"/>
<reference evidence="2 3" key="1">
    <citation type="submission" date="2016-11" db="EMBL/GenBank/DDBJ databases">
        <authorList>
            <person name="Jaros S."/>
            <person name="Januszkiewicz K."/>
            <person name="Wedrychowicz H."/>
        </authorList>
    </citation>
    <scope>NUCLEOTIDE SEQUENCE [LARGE SCALE GENOMIC DNA]</scope>
    <source>
        <strain evidence="2 3">DSM 44523</strain>
    </source>
</reference>
<dbReference type="EMBL" id="FQVN01000002">
    <property type="protein sequence ID" value="SHF16387.1"/>
    <property type="molecule type" value="Genomic_DNA"/>
</dbReference>
<dbReference type="RefSeq" id="WP_143174040.1">
    <property type="nucleotide sequence ID" value="NZ_FQVN01000002.1"/>
</dbReference>
<accession>A0A1M4ZF03</accession>
<organism evidence="2 3">
    <name type="scientific">Streptoalloteichus hindustanus</name>
    <dbReference type="NCBI Taxonomy" id="2017"/>
    <lineage>
        <taxon>Bacteria</taxon>
        <taxon>Bacillati</taxon>
        <taxon>Actinomycetota</taxon>
        <taxon>Actinomycetes</taxon>
        <taxon>Pseudonocardiales</taxon>
        <taxon>Pseudonocardiaceae</taxon>
        <taxon>Streptoalloteichus</taxon>
    </lineage>
</organism>
<sequence length="80" mass="8305">MRRTLAMVGTTVMAVGIALAAAGTASASTSDVTTADAGGVSRQDCRRGGGTVKYENYWDNGWKTKATCIGGVYHNYDVIG</sequence>
<gene>
    <name evidence="2" type="ORF">SAMN05444320_102708</name>
</gene>
<feature type="chain" id="PRO_5039561754" evidence="1">
    <location>
        <begin position="21"/>
        <end position="80"/>
    </location>
</feature>
<keyword evidence="3" id="KW-1185">Reference proteome</keyword>
<evidence type="ECO:0000313" key="2">
    <source>
        <dbReference type="EMBL" id="SHF16387.1"/>
    </source>
</evidence>
<evidence type="ECO:0000313" key="3">
    <source>
        <dbReference type="Proteomes" id="UP000184501"/>
    </source>
</evidence>
<dbReference type="Proteomes" id="UP000184501">
    <property type="component" value="Unassembled WGS sequence"/>
</dbReference>
<proteinExistence type="predicted"/>